<feature type="compositionally biased region" description="Basic and acidic residues" evidence="1">
    <location>
        <begin position="1"/>
        <end position="12"/>
    </location>
</feature>
<name>A0A9Q4GU00_MORMO</name>
<accession>A0A9Q4GU00</accession>
<dbReference type="Proteomes" id="UP001076655">
    <property type="component" value="Unassembled WGS sequence"/>
</dbReference>
<evidence type="ECO:0000313" key="3">
    <source>
        <dbReference type="Proteomes" id="UP001076655"/>
    </source>
</evidence>
<dbReference type="AlphaFoldDB" id="A0A9Q4GU00"/>
<feature type="compositionally biased region" description="Polar residues" evidence="1">
    <location>
        <begin position="24"/>
        <end position="35"/>
    </location>
</feature>
<evidence type="ECO:0000313" key="2">
    <source>
        <dbReference type="EMBL" id="MCY0790455.1"/>
    </source>
</evidence>
<evidence type="ECO:0000256" key="1">
    <source>
        <dbReference type="SAM" id="MobiDB-lite"/>
    </source>
</evidence>
<feature type="region of interest" description="Disordered" evidence="1">
    <location>
        <begin position="1"/>
        <end position="72"/>
    </location>
</feature>
<reference evidence="2" key="1">
    <citation type="submission" date="2022-08" db="EMBL/GenBank/DDBJ databases">
        <authorList>
            <person name="Dale J.L."/>
        </authorList>
    </citation>
    <scope>NUCLEOTIDE SEQUENCE</scope>
    <source>
        <strain evidence="2">2022EL-00758</strain>
    </source>
</reference>
<protein>
    <submittedName>
        <fullName evidence="2">Uncharacterized protein</fullName>
    </submittedName>
</protein>
<sequence length="136" mass="14355">MGNKKNTPEKPQEPGGLPPELMVNGQSNPESQQNDSGDKQGNKITAGLNTAADSGGGNAGDEQGSDPKQGADNVYVVAKGRCVQHDGELYRENQQILLDDTDAVRLIDLGVVMTLEAVREMLAKANPPSTVTINGR</sequence>
<gene>
    <name evidence="2" type="ORF">N0392_12260</name>
</gene>
<proteinExistence type="predicted"/>
<comment type="caution">
    <text evidence="2">The sequence shown here is derived from an EMBL/GenBank/DDBJ whole genome shotgun (WGS) entry which is preliminary data.</text>
</comment>
<dbReference type="RefSeq" id="WP_267785561.1">
    <property type="nucleotide sequence ID" value="NZ_JAPNMI010000006.1"/>
</dbReference>
<organism evidence="2 3">
    <name type="scientific">Morganella morganii</name>
    <name type="common">Proteus morganii</name>
    <dbReference type="NCBI Taxonomy" id="582"/>
    <lineage>
        <taxon>Bacteria</taxon>
        <taxon>Pseudomonadati</taxon>
        <taxon>Pseudomonadota</taxon>
        <taxon>Gammaproteobacteria</taxon>
        <taxon>Enterobacterales</taxon>
        <taxon>Morganellaceae</taxon>
        <taxon>Morganella</taxon>
    </lineage>
</organism>
<dbReference type="EMBL" id="JAPNMI010000006">
    <property type="protein sequence ID" value="MCY0790455.1"/>
    <property type="molecule type" value="Genomic_DNA"/>
</dbReference>